<organism evidence="3">
    <name type="scientific">Gongylonema pulchrum</name>
    <dbReference type="NCBI Taxonomy" id="637853"/>
    <lineage>
        <taxon>Eukaryota</taxon>
        <taxon>Metazoa</taxon>
        <taxon>Ecdysozoa</taxon>
        <taxon>Nematoda</taxon>
        <taxon>Chromadorea</taxon>
        <taxon>Rhabditida</taxon>
        <taxon>Spirurina</taxon>
        <taxon>Spiruromorpha</taxon>
        <taxon>Spiruroidea</taxon>
        <taxon>Gongylonematidae</taxon>
        <taxon>Gongylonema</taxon>
    </lineage>
</organism>
<sequence>MLLPSLDALSGRKRRMRTAIRPPFLFHIYNEIKKHASFDRIFLEFGRVRYARGAQLLSSNFIFDENYEMTNKMVVRTDKILRHGLFLTTPFSFYSNQSIDPVAHKYGLRICAFNNSLVKNPFTENWNQFAQRSQRNHDEINDDFNDVDVSTMLHLSAIQFEPGGSVQNAVTDEKRQITRIAFIVAPSILIVLMVS</sequence>
<dbReference type="Proteomes" id="UP000271098">
    <property type="component" value="Unassembled WGS sequence"/>
</dbReference>
<dbReference type="AlphaFoldDB" id="A0A183D337"/>
<evidence type="ECO:0000313" key="3">
    <source>
        <dbReference type="WBParaSite" id="GPUH_0000313301-mRNA-1"/>
    </source>
</evidence>
<proteinExistence type="predicted"/>
<evidence type="ECO:0000313" key="2">
    <source>
        <dbReference type="Proteomes" id="UP000271098"/>
    </source>
</evidence>
<evidence type="ECO:0000313" key="1">
    <source>
        <dbReference type="EMBL" id="VDK38055.1"/>
    </source>
</evidence>
<reference evidence="1 2" key="2">
    <citation type="submission" date="2018-11" db="EMBL/GenBank/DDBJ databases">
        <authorList>
            <consortium name="Pathogen Informatics"/>
        </authorList>
    </citation>
    <scope>NUCLEOTIDE SEQUENCE [LARGE SCALE GENOMIC DNA]</scope>
</reference>
<accession>A0A183D337</accession>
<keyword evidence="2" id="KW-1185">Reference proteome</keyword>
<name>A0A183D337_9BILA</name>
<dbReference type="OrthoDB" id="5866024at2759"/>
<reference evidence="3" key="1">
    <citation type="submission" date="2016-06" db="UniProtKB">
        <authorList>
            <consortium name="WormBaseParasite"/>
        </authorList>
    </citation>
    <scope>IDENTIFICATION</scope>
</reference>
<protein>
    <submittedName>
        <fullName evidence="3">Glucuronosyltransferase</fullName>
    </submittedName>
</protein>
<dbReference type="EMBL" id="UYRT01005143">
    <property type="protein sequence ID" value="VDK38055.1"/>
    <property type="molecule type" value="Genomic_DNA"/>
</dbReference>
<dbReference type="WBParaSite" id="GPUH_0000313301-mRNA-1">
    <property type="protein sequence ID" value="GPUH_0000313301-mRNA-1"/>
    <property type="gene ID" value="GPUH_0000313301"/>
</dbReference>
<gene>
    <name evidence="1" type="ORF">GPUH_LOCUS3128</name>
</gene>